<dbReference type="KEGG" id="aqu:100636470"/>
<dbReference type="CDD" id="cd19374">
    <property type="entry name" value="UDG-F3_SMUG1-like"/>
    <property type="match status" value="1"/>
</dbReference>
<evidence type="ECO:0000256" key="7">
    <source>
        <dbReference type="ARBA" id="ARBA00023242"/>
    </source>
</evidence>
<dbReference type="OrthoDB" id="408702at2759"/>
<evidence type="ECO:0000256" key="8">
    <source>
        <dbReference type="SAM" id="MobiDB-lite"/>
    </source>
</evidence>
<comment type="subcellular location">
    <subcellularLocation>
        <location evidence="1">Nucleus</location>
    </subcellularLocation>
</comment>
<proteinExistence type="inferred from homology"/>
<dbReference type="PANTHER" id="PTHR13235">
    <property type="entry name" value="SINGLE-STRAND SELECTIVE MONOFUNCTIONAL URACIL DNA GLYCOSYLASE"/>
    <property type="match status" value="1"/>
</dbReference>
<evidence type="ECO:0000313" key="11">
    <source>
        <dbReference type="Proteomes" id="UP000007879"/>
    </source>
</evidence>
<dbReference type="InParanoid" id="A0A1X7TTA6"/>
<dbReference type="InterPro" id="IPR036895">
    <property type="entry name" value="Uracil-DNA_glycosylase-like_sf"/>
</dbReference>
<dbReference type="eggNOG" id="ENOG502QT20">
    <property type="taxonomic scope" value="Eukaryota"/>
</dbReference>
<evidence type="ECO:0000313" key="10">
    <source>
        <dbReference type="EnsemblMetazoa" id="Aqu2.1.18096_001"/>
    </source>
</evidence>
<evidence type="ECO:0000256" key="5">
    <source>
        <dbReference type="ARBA" id="ARBA00023125"/>
    </source>
</evidence>
<dbReference type="GO" id="GO:0000703">
    <property type="term" value="F:oxidized pyrimidine nucleobase lesion DNA N-glycosylase activity"/>
    <property type="evidence" value="ECO:0007669"/>
    <property type="project" value="TreeGrafter"/>
</dbReference>
<comment type="similarity">
    <text evidence="2">Belongs to the uracil-DNA glycosylase (UDG) superfamily. SMUG1 family.</text>
</comment>
<dbReference type="InterPro" id="IPR005122">
    <property type="entry name" value="Uracil-DNA_glycosylase-like"/>
</dbReference>
<reference evidence="11" key="1">
    <citation type="journal article" date="2010" name="Nature">
        <title>The Amphimedon queenslandica genome and the evolution of animal complexity.</title>
        <authorList>
            <person name="Srivastava M."/>
            <person name="Simakov O."/>
            <person name="Chapman J."/>
            <person name="Fahey B."/>
            <person name="Gauthier M.E."/>
            <person name="Mitros T."/>
            <person name="Richards G.S."/>
            <person name="Conaco C."/>
            <person name="Dacre M."/>
            <person name="Hellsten U."/>
            <person name="Larroux C."/>
            <person name="Putnam N.H."/>
            <person name="Stanke M."/>
            <person name="Adamska M."/>
            <person name="Darling A."/>
            <person name="Degnan S.M."/>
            <person name="Oakley T.H."/>
            <person name="Plachetzki D.C."/>
            <person name="Zhai Y."/>
            <person name="Adamski M."/>
            <person name="Calcino A."/>
            <person name="Cummins S.F."/>
            <person name="Goodstein D.M."/>
            <person name="Harris C."/>
            <person name="Jackson D.J."/>
            <person name="Leys S.P."/>
            <person name="Shu S."/>
            <person name="Woodcroft B.J."/>
            <person name="Vervoort M."/>
            <person name="Kosik K.S."/>
            <person name="Manning G."/>
            <person name="Degnan B.M."/>
            <person name="Rokhsar D.S."/>
        </authorList>
    </citation>
    <scope>NUCLEOTIDE SEQUENCE [LARGE SCALE GENOMIC DNA]</scope>
</reference>
<gene>
    <name evidence="10" type="primary">100636470</name>
</gene>
<dbReference type="InterPro" id="IPR039134">
    <property type="entry name" value="SMUG1"/>
</dbReference>
<evidence type="ECO:0000256" key="2">
    <source>
        <dbReference type="ARBA" id="ARBA00007889"/>
    </source>
</evidence>
<evidence type="ECO:0000259" key="9">
    <source>
        <dbReference type="Pfam" id="PF03167"/>
    </source>
</evidence>
<evidence type="ECO:0000256" key="1">
    <source>
        <dbReference type="ARBA" id="ARBA00004123"/>
    </source>
</evidence>
<dbReference type="SUPFAM" id="SSF52141">
    <property type="entry name" value="Uracil-DNA glycosylase-like"/>
    <property type="match status" value="1"/>
</dbReference>
<dbReference type="GO" id="GO:0006284">
    <property type="term" value="P:base-excision repair"/>
    <property type="evidence" value="ECO:0007669"/>
    <property type="project" value="InterPro"/>
</dbReference>
<dbReference type="FunFam" id="3.40.470.10:FF:000005">
    <property type="entry name" value="Single-strand selective monofunctional uracil DNA glycosylase"/>
    <property type="match status" value="1"/>
</dbReference>
<accession>A0A1X7TTA6</accession>
<dbReference type="Pfam" id="PF03167">
    <property type="entry name" value="UDG"/>
    <property type="match status" value="1"/>
</dbReference>
<organism evidence="10">
    <name type="scientific">Amphimedon queenslandica</name>
    <name type="common">Sponge</name>
    <dbReference type="NCBI Taxonomy" id="400682"/>
    <lineage>
        <taxon>Eukaryota</taxon>
        <taxon>Metazoa</taxon>
        <taxon>Porifera</taxon>
        <taxon>Demospongiae</taxon>
        <taxon>Heteroscleromorpha</taxon>
        <taxon>Haplosclerida</taxon>
        <taxon>Niphatidae</taxon>
        <taxon>Amphimedon</taxon>
    </lineage>
</organism>
<feature type="region of interest" description="Disordered" evidence="8">
    <location>
        <begin position="17"/>
        <end position="40"/>
    </location>
</feature>
<evidence type="ECO:0000256" key="4">
    <source>
        <dbReference type="ARBA" id="ARBA00022801"/>
    </source>
</evidence>
<name>A0A1X7TTA6_AMPQE</name>
<dbReference type="STRING" id="400682.A0A1X7TTA6"/>
<keyword evidence="6" id="KW-0234">DNA repair</keyword>
<feature type="domain" description="Uracil-DNA glycosylase-like" evidence="9">
    <location>
        <begin position="91"/>
        <end position="280"/>
    </location>
</feature>
<evidence type="ECO:0000256" key="3">
    <source>
        <dbReference type="ARBA" id="ARBA00022763"/>
    </source>
</evidence>
<dbReference type="OMA" id="EYLCIER"/>
<dbReference type="GO" id="GO:0017065">
    <property type="term" value="F:single-strand selective uracil DNA N-glycosylase activity"/>
    <property type="evidence" value="ECO:0007669"/>
    <property type="project" value="InterPro"/>
</dbReference>
<protein>
    <recommendedName>
        <fullName evidence="9">Uracil-DNA glycosylase-like domain-containing protein</fullName>
    </recommendedName>
</protein>
<evidence type="ECO:0000256" key="6">
    <source>
        <dbReference type="ARBA" id="ARBA00023204"/>
    </source>
</evidence>
<keyword evidence="5" id="KW-0238">DNA-binding</keyword>
<dbReference type="GO" id="GO:0003677">
    <property type="term" value="F:DNA binding"/>
    <property type="evidence" value="ECO:0007669"/>
    <property type="project" value="UniProtKB-KW"/>
</dbReference>
<dbReference type="PANTHER" id="PTHR13235:SF2">
    <property type="entry name" value="SINGLE-STRAND SELECTIVE MONOFUNCTIONAL URACIL DNA GLYCOSYLASE"/>
    <property type="match status" value="1"/>
</dbReference>
<dbReference type="AlphaFoldDB" id="A0A1X7TTA6"/>
<dbReference type="EnsemblMetazoa" id="Aqu2.1.18096_001">
    <property type="protein sequence ID" value="Aqu2.1.18096_001"/>
    <property type="gene ID" value="Aqu2.1.18096"/>
</dbReference>
<dbReference type="GO" id="GO:0005634">
    <property type="term" value="C:nucleus"/>
    <property type="evidence" value="ECO:0007669"/>
    <property type="project" value="UniProtKB-SubCell"/>
</dbReference>
<keyword evidence="4" id="KW-0378">Hydrolase</keyword>
<keyword evidence="7" id="KW-0539">Nucleus</keyword>
<sequence length="295" mass="33315">MAVSKVCKQSDILKTSATEDEESLEHRHKRRETEIPSTGTHSDNICDDILTIERIQCELLLQLDYSSSHVTHVYNPIDYASEPHCYYVRQYGNGKKQVLFIGMNPGPFGMAQNGVPFGDVTQVKEWLGVKGQVFKPENENPNRPVKGLSITRNEVSGTRFWSLMKSIAGTPKAFFSICYVHNYCPLCFMTASGKNVTPPSLKVRERKQLESICDKSLTDFILLSNVRYIVCVGKYVETRAKLIAKDFTSWKIEIGSITHPSPINPSANRGDWVAMATQQLREMNVLPVMINENHI</sequence>
<keyword evidence="3" id="KW-0227">DNA damage</keyword>
<dbReference type="EnsemblMetazoa" id="XM_003389860.3">
    <property type="protein sequence ID" value="XP_003389908.1"/>
    <property type="gene ID" value="LOC100636470"/>
</dbReference>
<dbReference type="Proteomes" id="UP000007879">
    <property type="component" value="Unassembled WGS sequence"/>
</dbReference>
<keyword evidence="11" id="KW-1185">Reference proteome</keyword>
<dbReference type="Gene3D" id="3.40.470.10">
    <property type="entry name" value="Uracil-DNA glycosylase-like domain"/>
    <property type="match status" value="1"/>
</dbReference>
<reference evidence="10" key="2">
    <citation type="submission" date="2017-05" db="UniProtKB">
        <authorList>
            <consortium name="EnsemblMetazoa"/>
        </authorList>
    </citation>
    <scope>IDENTIFICATION</scope>
</reference>